<keyword evidence="6 11" id="KW-0067">ATP-binding</keyword>
<sequence length="542" mass="59646">MASAQGQFMAFDEFGRPFIIMREQEKRARVKGLEAQRANISAARAVSNLLRTSLGPKGMDKILVSQDGDITITNDGATIMEKMDVKHQVAKLLVELSQSQDNEIGDGTTGVVILAGALLESALNLLDKGLHPLRICDGFEHACDIAVKHLEATSEELDVFANDNALLKKAAVTCLCSKVVSNHQEKLAAIAVEAVLDVADIKRKDVNFEHIKVEGKPGGSLEDTCLIRGIVIDKDMSHPQMAKVVNDAKIAILTCPFEPPKPKTKHKLEISNAEDYRKLYEQEQQYFVKMIEDVKNSGTNLVICQWGFDDEANYLLHANNLPAVRWVGGVEIELIAMATGARIVPRFSELSNDKLGRATCVREIGFGTTDDKMIVIEGCANTSAVTVLVRGGNKMIVDEARRCLHDALCVVRNFIKDSRVVYGGGCAELMASNEITKVVDLEPSIEQYAMRGFADALEDISNALAENSGLNPIETTTWLKNEMKNDPNKRFGVDCNGVGIYDMKELKVYESLQSKVQQLQLATQVVRMILKIDDVFAPSEYS</sequence>
<keyword evidence="4" id="KW-0963">Cytoplasm</keyword>
<dbReference type="Gene3D" id="3.50.7.10">
    <property type="entry name" value="GroEL"/>
    <property type="match status" value="1"/>
</dbReference>
<dbReference type="InterPro" id="IPR053374">
    <property type="entry name" value="TCP-1_chaperonin"/>
</dbReference>
<dbReference type="SUPFAM" id="SSF54849">
    <property type="entry name" value="GroEL-intermediate domain like"/>
    <property type="match status" value="1"/>
</dbReference>
<dbReference type="GO" id="GO:0140662">
    <property type="term" value="F:ATP-dependent protein folding chaperone"/>
    <property type="evidence" value="ECO:0007669"/>
    <property type="project" value="InterPro"/>
</dbReference>
<proteinExistence type="inferred from homology"/>
<evidence type="ECO:0000256" key="10">
    <source>
        <dbReference type="ARBA" id="ARBA00033325"/>
    </source>
</evidence>
<comment type="function">
    <text evidence="9">Molecular chaperone; assists the folding of proteins upon ATP hydrolysis. Known to play a role, in vitro, in the folding of actin and tubulin.</text>
</comment>
<dbReference type="InterPro" id="IPR002194">
    <property type="entry name" value="Chaperonin_TCP-1_CS"/>
</dbReference>
<dbReference type="OrthoDB" id="10248520at2759"/>
<dbReference type="NCBIfam" id="NF041083">
    <property type="entry name" value="thermosome_beta"/>
    <property type="match status" value="1"/>
</dbReference>
<gene>
    <name evidence="12" type="ORF">SteCoe_15555</name>
</gene>
<evidence type="ECO:0000256" key="11">
    <source>
        <dbReference type="RuleBase" id="RU004187"/>
    </source>
</evidence>
<dbReference type="PANTHER" id="PTHR11353">
    <property type="entry name" value="CHAPERONIN"/>
    <property type="match status" value="1"/>
</dbReference>
<dbReference type="PROSITE" id="PS00995">
    <property type="entry name" value="TCP1_3"/>
    <property type="match status" value="1"/>
</dbReference>
<dbReference type="Gene3D" id="1.10.560.10">
    <property type="entry name" value="GroEL-like equatorial domain"/>
    <property type="match status" value="1"/>
</dbReference>
<evidence type="ECO:0000256" key="7">
    <source>
        <dbReference type="ARBA" id="ARBA00023186"/>
    </source>
</evidence>
<reference evidence="12 13" key="1">
    <citation type="submission" date="2016-11" db="EMBL/GenBank/DDBJ databases">
        <title>The macronuclear genome of Stentor coeruleus: a giant cell with tiny introns.</title>
        <authorList>
            <person name="Slabodnick M."/>
            <person name="Ruby J.G."/>
            <person name="Reiff S.B."/>
            <person name="Swart E.C."/>
            <person name="Gosai S."/>
            <person name="Prabakaran S."/>
            <person name="Witkowska E."/>
            <person name="Larue G.E."/>
            <person name="Fisher S."/>
            <person name="Freeman R.M."/>
            <person name="Gunawardena J."/>
            <person name="Chu W."/>
            <person name="Stover N.A."/>
            <person name="Gregory B.D."/>
            <person name="Nowacki M."/>
            <person name="Derisi J."/>
            <person name="Roy S.W."/>
            <person name="Marshall W.F."/>
            <person name="Sood P."/>
        </authorList>
    </citation>
    <scope>NUCLEOTIDE SEQUENCE [LARGE SCALE GENOMIC DNA]</scope>
    <source>
        <strain evidence="12">WM001</strain>
    </source>
</reference>
<keyword evidence="7 11" id="KW-0143">Chaperone</keyword>
<dbReference type="GO" id="GO:0005524">
    <property type="term" value="F:ATP binding"/>
    <property type="evidence" value="ECO:0007669"/>
    <property type="project" value="UniProtKB-KW"/>
</dbReference>
<evidence type="ECO:0000313" key="12">
    <source>
        <dbReference type="EMBL" id="OMJ83523.1"/>
    </source>
</evidence>
<dbReference type="SUPFAM" id="SSF52029">
    <property type="entry name" value="GroEL apical domain-like"/>
    <property type="match status" value="1"/>
</dbReference>
<dbReference type="InterPro" id="IPR027413">
    <property type="entry name" value="GROEL-like_equatorial_sf"/>
</dbReference>
<dbReference type="GO" id="GO:0051082">
    <property type="term" value="F:unfolded protein binding"/>
    <property type="evidence" value="ECO:0007669"/>
    <property type="project" value="InterPro"/>
</dbReference>
<evidence type="ECO:0000256" key="5">
    <source>
        <dbReference type="ARBA" id="ARBA00022741"/>
    </source>
</evidence>
<dbReference type="InterPro" id="IPR017998">
    <property type="entry name" value="Chaperone_TCP-1"/>
</dbReference>
<evidence type="ECO:0000313" key="13">
    <source>
        <dbReference type="Proteomes" id="UP000187209"/>
    </source>
</evidence>
<dbReference type="NCBIfam" id="TIGR02343">
    <property type="entry name" value="chap_CCT_epsi"/>
    <property type="match status" value="1"/>
</dbReference>
<dbReference type="GO" id="GO:0005832">
    <property type="term" value="C:chaperonin-containing T-complex"/>
    <property type="evidence" value="ECO:0007669"/>
    <property type="project" value="UniProtKB-ARBA"/>
</dbReference>
<dbReference type="GO" id="GO:0016887">
    <property type="term" value="F:ATP hydrolysis activity"/>
    <property type="evidence" value="ECO:0007669"/>
    <property type="project" value="InterPro"/>
</dbReference>
<dbReference type="EMBL" id="MPUH01000301">
    <property type="protein sequence ID" value="OMJ83523.1"/>
    <property type="molecule type" value="Genomic_DNA"/>
</dbReference>
<dbReference type="InterPro" id="IPR027410">
    <property type="entry name" value="TCP-1-like_intermed_sf"/>
</dbReference>
<evidence type="ECO:0000256" key="8">
    <source>
        <dbReference type="ARBA" id="ARBA00024086"/>
    </source>
</evidence>
<evidence type="ECO:0000256" key="6">
    <source>
        <dbReference type="ARBA" id="ARBA00022840"/>
    </source>
</evidence>
<dbReference type="CDD" id="cd03339">
    <property type="entry name" value="TCP1_epsilon"/>
    <property type="match status" value="1"/>
</dbReference>
<dbReference type="Pfam" id="PF00118">
    <property type="entry name" value="Cpn60_TCP1"/>
    <property type="match status" value="1"/>
</dbReference>
<protein>
    <recommendedName>
        <fullName evidence="8">T-complex protein 1 subunit epsilon</fullName>
    </recommendedName>
    <alternativeName>
        <fullName evidence="10">CCT-epsilon</fullName>
    </alternativeName>
</protein>
<dbReference type="InterPro" id="IPR054827">
    <property type="entry name" value="thermosome_alpha"/>
</dbReference>
<dbReference type="FunFam" id="3.50.7.10:FF:000003">
    <property type="entry name" value="T-complex protein 1 subunit epsilon"/>
    <property type="match status" value="1"/>
</dbReference>
<organism evidence="12 13">
    <name type="scientific">Stentor coeruleus</name>
    <dbReference type="NCBI Taxonomy" id="5963"/>
    <lineage>
        <taxon>Eukaryota</taxon>
        <taxon>Sar</taxon>
        <taxon>Alveolata</taxon>
        <taxon>Ciliophora</taxon>
        <taxon>Postciliodesmatophora</taxon>
        <taxon>Heterotrichea</taxon>
        <taxon>Heterotrichida</taxon>
        <taxon>Stentoridae</taxon>
        <taxon>Stentor</taxon>
    </lineage>
</organism>
<dbReference type="NCBIfam" id="NF041082">
    <property type="entry name" value="thermosome_alpha"/>
    <property type="match status" value="1"/>
</dbReference>
<evidence type="ECO:0000256" key="1">
    <source>
        <dbReference type="ARBA" id="ARBA00004496"/>
    </source>
</evidence>
<comment type="subunit">
    <text evidence="3">Heterooligomeric complex of about 850 to 900 kDa that forms two stacked rings, 12 to 16 nm in diameter.</text>
</comment>
<evidence type="ECO:0000256" key="9">
    <source>
        <dbReference type="ARBA" id="ARBA00024677"/>
    </source>
</evidence>
<dbReference type="InterPro" id="IPR012718">
    <property type="entry name" value="Chap_CCT_epsi"/>
</dbReference>
<accession>A0A1R2C3C6</accession>
<keyword evidence="13" id="KW-1185">Reference proteome</keyword>
<evidence type="ECO:0000256" key="3">
    <source>
        <dbReference type="ARBA" id="ARBA00011531"/>
    </source>
</evidence>
<name>A0A1R2C3C6_9CILI</name>
<dbReference type="PROSITE" id="PS00751">
    <property type="entry name" value="TCP1_2"/>
    <property type="match status" value="1"/>
</dbReference>
<dbReference type="InterPro" id="IPR002423">
    <property type="entry name" value="Cpn60/GroEL/TCP-1"/>
</dbReference>
<dbReference type="Gene3D" id="3.30.260.10">
    <property type="entry name" value="TCP-1-like chaperonin intermediate domain"/>
    <property type="match status" value="1"/>
</dbReference>
<dbReference type="Proteomes" id="UP000187209">
    <property type="component" value="Unassembled WGS sequence"/>
</dbReference>
<dbReference type="PROSITE" id="PS00750">
    <property type="entry name" value="TCP1_1"/>
    <property type="match status" value="1"/>
</dbReference>
<dbReference type="AlphaFoldDB" id="A0A1R2C3C6"/>
<evidence type="ECO:0000256" key="2">
    <source>
        <dbReference type="ARBA" id="ARBA00008020"/>
    </source>
</evidence>
<dbReference type="PRINTS" id="PR00304">
    <property type="entry name" value="TCOMPLEXTCP1"/>
</dbReference>
<comment type="caution">
    <text evidence="12">The sequence shown here is derived from an EMBL/GenBank/DDBJ whole genome shotgun (WGS) entry which is preliminary data.</text>
</comment>
<evidence type="ECO:0000256" key="4">
    <source>
        <dbReference type="ARBA" id="ARBA00022490"/>
    </source>
</evidence>
<keyword evidence="5 11" id="KW-0547">Nucleotide-binding</keyword>
<dbReference type="InterPro" id="IPR027409">
    <property type="entry name" value="GroEL-like_apical_dom_sf"/>
</dbReference>
<comment type="subcellular location">
    <subcellularLocation>
        <location evidence="1">Cytoplasm</location>
    </subcellularLocation>
</comment>
<comment type="similarity">
    <text evidence="2 11">Belongs to the TCP-1 chaperonin family.</text>
</comment>
<dbReference type="SUPFAM" id="SSF48592">
    <property type="entry name" value="GroEL equatorial domain-like"/>
    <property type="match status" value="1"/>
</dbReference>